<dbReference type="STRING" id="7240.B4QE36"/>
<dbReference type="SUPFAM" id="SSF69322">
    <property type="entry name" value="Tricorn protease domain 2"/>
    <property type="match status" value="1"/>
</dbReference>
<keyword evidence="2" id="KW-0677">Repeat</keyword>
<dbReference type="InterPro" id="IPR011990">
    <property type="entry name" value="TPR-like_helical_dom_sf"/>
</dbReference>
<dbReference type="OrthoDB" id="10250638at2759"/>
<dbReference type="PhylomeDB" id="B4QE36"/>
<dbReference type="GO" id="GO:0005929">
    <property type="term" value="C:cilium"/>
    <property type="evidence" value="ECO:0007669"/>
    <property type="project" value="UniProtKB-SubCell"/>
</dbReference>
<dbReference type="HOGENOM" id="CLU_404539_0_0_1"/>
<dbReference type="PANTHER" id="PTHR14920:SF0">
    <property type="entry name" value="WD REPEAT DOMAIN 19"/>
    <property type="match status" value="1"/>
</dbReference>
<dbReference type="SMART" id="SM00320">
    <property type="entry name" value="WD40"/>
    <property type="match status" value="5"/>
</dbReference>
<dbReference type="SUPFAM" id="SSF48452">
    <property type="entry name" value="TPR-like"/>
    <property type="match status" value="1"/>
</dbReference>
<dbReference type="EMBL" id="CM000362">
    <property type="protein sequence ID" value="EDX07823.1"/>
    <property type="molecule type" value="Genomic_DNA"/>
</dbReference>
<keyword evidence="5" id="KW-1185">Reference proteome</keyword>
<dbReference type="PANTHER" id="PTHR14920">
    <property type="entry name" value="OSMOTIC AVOIDANCE ABNORMAL PROTEIN 1/WD REPEAT MEMBRANE PROTEIN"/>
    <property type="match status" value="1"/>
</dbReference>
<dbReference type="InterPro" id="IPR015943">
    <property type="entry name" value="WD40/YVTN_repeat-like_dom_sf"/>
</dbReference>
<dbReference type="GO" id="GO:0030991">
    <property type="term" value="C:intraciliary transport particle A"/>
    <property type="evidence" value="ECO:0007669"/>
    <property type="project" value="TreeGrafter"/>
</dbReference>
<keyword evidence="1" id="KW-0853">WD repeat</keyword>
<accession>B4QE36</accession>
<dbReference type="Proteomes" id="UP000000304">
    <property type="component" value="Chromosome 2R"/>
</dbReference>
<dbReference type="InterPro" id="IPR040379">
    <property type="entry name" value="WDR19/dyf-2"/>
</dbReference>
<sequence length="680" mass="76136">MSFEKILYKYEEPHGIGDVYFIWQKALLATTGTDGSVALYNRQGQLVQRIILSGLCSGFAWDQEGDLLGIITSGSPNITLWEYNSQEKISVETGLRDPLTCILWSKQQQLLAVGTGRGNLAIYNHRSGKRPTPVLGKHSKRITCGAWSAQNLLALGSEDKSFSLSNEDGDTVRVVQLRDAPTDMYFAEMANDERIAGDNAISMIIGKRTLFLYYLPEPENPTELGFQSRYGSLMQHKWFGDGYILLGFSNGHVVAISTHPKDVGQELWQVKNHKDSLTGLAYCPTLDIVASCGDDSIKIHSITNLQETERIITVPDHAGVQMIDWSPDGHYWRYTNMLASGCTKSSAWRGFGEQAISDLKPDIAIRAYRQLGDAALVNALGELRYVEDLDMLIGCCCTLLAQYDQAKEHMLKGVYTRAALDLCRDLLQWDQALLLAHKNDPQEVPYIAREYAQQLEFNGNYTDALYHYEKGYKEDLINSKETETDALMDSSPEYEEHVRLCKMGIARTSIRAGDFRRGIQYAVELEDQQLLFDCAELLATVGHLTEAAGLYERGGFYDEACGHYIALKMWNKANNILPKVKSTKLHAAYAKAKENDGHYEEAIRSYRIAGDLDACVRIYLDHLCDPHAASEIVLESRSMDSAKLLAKFYQKIGDVEQALQFLVICGCVEEAFALAHDITS</sequence>
<evidence type="ECO:0000256" key="1">
    <source>
        <dbReference type="ARBA" id="ARBA00022574"/>
    </source>
</evidence>
<feature type="domain" description="WDR19 first beta-propeller" evidence="3">
    <location>
        <begin position="19"/>
        <end position="330"/>
    </location>
</feature>
<dbReference type="GO" id="GO:0060271">
    <property type="term" value="P:cilium assembly"/>
    <property type="evidence" value="ECO:0007669"/>
    <property type="project" value="TreeGrafter"/>
</dbReference>
<protein>
    <submittedName>
        <fullName evidence="4">GD25318</fullName>
    </submittedName>
</protein>
<organism evidence="4 5">
    <name type="scientific">Drosophila simulans</name>
    <name type="common">Fruit fly</name>
    <dbReference type="NCBI Taxonomy" id="7240"/>
    <lineage>
        <taxon>Eukaryota</taxon>
        <taxon>Metazoa</taxon>
        <taxon>Ecdysozoa</taxon>
        <taxon>Arthropoda</taxon>
        <taxon>Hexapoda</taxon>
        <taxon>Insecta</taxon>
        <taxon>Pterygota</taxon>
        <taxon>Neoptera</taxon>
        <taxon>Endopterygota</taxon>
        <taxon>Diptera</taxon>
        <taxon>Brachycera</taxon>
        <taxon>Muscomorpha</taxon>
        <taxon>Ephydroidea</taxon>
        <taxon>Drosophilidae</taxon>
        <taxon>Drosophila</taxon>
        <taxon>Sophophora</taxon>
    </lineage>
</organism>
<dbReference type="GO" id="GO:0035721">
    <property type="term" value="P:intraciliary retrograde transport"/>
    <property type="evidence" value="ECO:0007669"/>
    <property type="project" value="InterPro"/>
</dbReference>
<name>B4QE36_DROSI</name>
<evidence type="ECO:0000313" key="4">
    <source>
        <dbReference type="EMBL" id="EDX07823.1"/>
    </source>
</evidence>
<gene>
    <name evidence="4" type="primary">Dsim\GD25318</name>
    <name evidence="4" type="ORF">Dsim_GD25318</name>
</gene>
<dbReference type="Gene3D" id="2.130.10.10">
    <property type="entry name" value="YVTN repeat-like/Quinoprotein amine dehydrogenase"/>
    <property type="match status" value="2"/>
</dbReference>
<evidence type="ECO:0000259" key="3">
    <source>
        <dbReference type="Pfam" id="PF23389"/>
    </source>
</evidence>
<dbReference type="Pfam" id="PF23389">
    <property type="entry name" value="Beta-prop_WDR19_1st"/>
    <property type="match status" value="1"/>
</dbReference>
<evidence type="ECO:0000256" key="2">
    <source>
        <dbReference type="ARBA" id="ARBA00022737"/>
    </source>
</evidence>
<dbReference type="Gene3D" id="1.25.40.10">
    <property type="entry name" value="Tetratricopeptide repeat domain"/>
    <property type="match status" value="1"/>
</dbReference>
<proteinExistence type="predicted"/>
<dbReference type="SMR" id="B4QE36"/>
<dbReference type="InterPro" id="IPR057855">
    <property type="entry name" value="Beta-prop_WDR19_1st"/>
</dbReference>
<evidence type="ECO:0000313" key="5">
    <source>
        <dbReference type="Proteomes" id="UP000000304"/>
    </source>
</evidence>
<reference evidence="4 5" key="1">
    <citation type="journal article" date="2007" name="Nature">
        <title>Evolution of genes and genomes on the Drosophila phylogeny.</title>
        <authorList>
            <consortium name="Drosophila 12 Genomes Consortium"/>
            <person name="Clark A.G."/>
            <person name="Eisen M.B."/>
            <person name="Smith D.R."/>
            <person name="Bergman C.M."/>
            <person name="Oliver B."/>
            <person name="Markow T.A."/>
            <person name="Kaufman T.C."/>
            <person name="Kellis M."/>
            <person name="Gelbart W."/>
            <person name="Iyer V.N."/>
            <person name="Pollard D.A."/>
            <person name="Sackton T.B."/>
            <person name="Larracuente A.M."/>
            <person name="Singh N.D."/>
            <person name="Abad J.P."/>
            <person name="Abt D.N."/>
            <person name="Adryan B."/>
            <person name="Aguade M."/>
            <person name="Akashi H."/>
            <person name="Anderson W.W."/>
            <person name="Aquadro C.F."/>
            <person name="Ardell D.H."/>
            <person name="Arguello R."/>
            <person name="Artieri C.G."/>
            <person name="Barbash D.A."/>
            <person name="Barker D."/>
            <person name="Barsanti P."/>
            <person name="Batterham P."/>
            <person name="Batzoglou S."/>
            <person name="Begun D."/>
            <person name="Bhutkar A."/>
            <person name="Blanco E."/>
            <person name="Bosak S.A."/>
            <person name="Bradley R.K."/>
            <person name="Brand A.D."/>
            <person name="Brent M.R."/>
            <person name="Brooks A.N."/>
            <person name="Brown R.H."/>
            <person name="Butlin R.K."/>
            <person name="Caggese C."/>
            <person name="Calvi B.R."/>
            <person name="Bernardo de Carvalho A."/>
            <person name="Caspi A."/>
            <person name="Castrezana S."/>
            <person name="Celniker S.E."/>
            <person name="Chang J.L."/>
            <person name="Chapple C."/>
            <person name="Chatterji S."/>
            <person name="Chinwalla A."/>
            <person name="Civetta A."/>
            <person name="Clifton S.W."/>
            <person name="Comeron J.M."/>
            <person name="Costello J.C."/>
            <person name="Coyne J.A."/>
            <person name="Daub J."/>
            <person name="David R.G."/>
            <person name="Delcher A.L."/>
            <person name="Delehaunty K."/>
            <person name="Do C.B."/>
            <person name="Ebling H."/>
            <person name="Edwards K."/>
            <person name="Eickbush T."/>
            <person name="Evans J.D."/>
            <person name="Filipski A."/>
            <person name="Findeiss S."/>
            <person name="Freyhult E."/>
            <person name="Fulton L."/>
            <person name="Fulton R."/>
            <person name="Garcia A.C."/>
            <person name="Gardiner A."/>
            <person name="Garfield D.A."/>
            <person name="Garvin B.E."/>
            <person name="Gibson G."/>
            <person name="Gilbert D."/>
            <person name="Gnerre S."/>
            <person name="Godfrey J."/>
            <person name="Good R."/>
            <person name="Gotea V."/>
            <person name="Gravely B."/>
            <person name="Greenberg A.J."/>
            <person name="Griffiths-Jones S."/>
            <person name="Gross S."/>
            <person name="Guigo R."/>
            <person name="Gustafson E.A."/>
            <person name="Haerty W."/>
            <person name="Hahn M.W."/>
            <person name="Halligan D.L."/>
            <person name="Halpern A.L."/>
            <person name="Halter G.M."/>
            <person name="Han M.V."/>
            <person name="Heger A."/>
            <person name="Hillier L."/>
            <person name="Hinrichs A.S."/>
            <person name="Holmes I."/>
            <person name="Hoskins R.A."/>
            <person name="Hubisz M.J."/>
            <person name="Hultmark D."/>
            <person name="Huntley M.A."/>
            <person name="Jaffe D.B."/>
            <person name="Jagadeeshan S."/>
            <person name="Jeck W.R."/>
            <person name="Johnson J."/>
            <person name="Jones C.D."/>
            <person name="Jordan W.C."/>
            <person name="Karpen G.H."/>
            <person name="Kataoka E."/>
            <person name="Keightley P.D."/>
            <person name="Kheradpour P."/>
            <person name="Kirkness E.F."/>
            <person name="Koerich L.B."/>
            <person name="Kristiansen K."/>
            <person name="Kudrna D."/>
            <person name="Kulathinal R.J."/>
            <person name="Kumar S."/>
            <person name="Kwok R."/>
            <person name="Lander E."/>
            <person name="Langley C.H."/>
            <person name="Lapoint R."/>
            <person name="Lazzaro B.P."/>
            <person name="Lee S.J."/>
            <person name="Levesque L."/>
            <person name="Li R."/>
            <person name="Lin C.F."/>
            <person name="Lin M.F."/>
            <person name="Lindblad-Toh K."/>
            <person name="Llopart A."/>
            <person name="Long M."/>
            <person name="Low L."/>
            <person name="Lozovsky E."/>
            <person name="Lu J."/>
            <person name="Luo M."/>
            <person name="Machado C.A."/>
            <person name="Makalowski W."/>
            <person name="Marzo M."/>
            <person name="Matsuda M."/>
            <person name="Matzkin L."/>
            <person name="McAllister B."/>
            <person name="McBride C.S."/>
            <person name="McKernan B."/>
            <person name="McKernan K."/>
            <person name="Mendez-Lago M."/>
            <person name="Minx P."/>
            <person name="Mollenhauer M.U."/>
            <person name="Montooth K."/>
            <person name="Mount S.M."/>
            <person name="Mu X."/>
            <person name="Myers E."/>
            <person name="Negre B."/>
            <person name="Newfeld S."/>
            <person name="Nielsen R."/>
            <person name="Noor M.A."/>
            <person name="O'Grady P."/>
            <person name="Pachter L."/>
            <person name="Papaceit M."/>
            <person name="Parisi M.J."/>
            <person name="Parisi M."/>
            <person name="Parts L."/>
            <person name="Pedersen J.S."/>
            <person name="Pesole G."/>
            <person name="Phillippy A.M."/>
            <person name="Ponting C.P."/>
            <person name="Pop M."/>
            <person name="Porcelli D."/>
            <person name="Powell J.R."/>
            <person name="Prohaska S."/>
            <person name="Pruitt K."/>
            <person name="Puig M."/>
            <person name="Quesneville H."/>
            <person name="Ram K.R."/>
            <person name="Rand D."/>
            <person name="Rasmussen M.D."/>
            <person name="Reed L.K."/>
            <person name="Reenan R."/>
            <person name="Reily A."/>
            <person name="Remington K.A."/>
            <person name="Rieger T.T."/>
            <person name="Ritchie M.G."/>
            <person name="Robin C."/>
            <person name="Rogers Y.H."/>
            <person name="Rohde C."/>
            <person name="Rozas J."/>
            <person name="Rubenfield M.J."/>
            <person name="Ruiz A."/>
            <person name="Russo S."/>
            <person name="Salzberg S.L."/>
            <person name="Sanchez-Gracia A."/>
            <person name="Saranga D.J."/>
            <person name="Sato H."/>
            <person name="Schaeffer S.W."/>
            <person name="Schatz M.C."/>
            <person name="Schlenke T."/>
            <person name="Schwartz R."/>
            <person name="Segarra C."/>
            <person name="Singh R.S."/>
            <person name="Sirot L."/>
            <person name="Sirota M."/>
            <person name="Sisneros N.B."/>
            <person name="Smith C.D."/>
            <person name="Smith T.F."/>
            <person name="Spieth J."/>
            <person name="Stage D.E."/>
            <person name="Stark A."/>
            <person name="Stephan W."/>
            <person name="Strausberg R.L."/>
            <person name="Strempel S."/>
            <person name="Sturgill D."/>
            <person name="Sutton G."/>
            <person name="Sutton G.G."/>
            <person name="Tao W."/>
            <person name="Teichmann S."/>
            <person name="Tobari Y.N."/>
            <person name="Tomimura Y."/>
            <person name="Tsolas J.M."/>
            <person name="Valente V.L."/>
            <person name="Venter E."/>
            <person name="Venter J.C."/>
            <person name="Vicario S."/>
            <person name="Vieira F.G."/>
            <person name="Vilella A.J."/>
            <person name="Villasante A."/>
            <person name="Walenz B."/>
            <person name="Wang J."/>
            <person name="Wasserman M."/>
            <person name="Watts T."/>
            <person name="Wilson D."/>
            <person name="Wilson R.K."/>
            <person name="Wing R.A."/>
            <person name="Wolfner M.F."/>
            <person name="Wong A."/>
            <person name="Wong G.K."/>
            <person name="Wu C.I."/>
            <person name="Wu G."/>
            <person name="Yamamoto D."/>
            <person name="Yang H.P."/>
            <person name="Yang S.P."/>
            <person name="Yorke J.A."/>
            <person name="Yoshida K."/>
            <person name="Zdobnov E."/>
            <person name="Zhang P."/>
            <person name="Zhang Y."/>
            <person name="Zimin A.V."/>
            <person name="Baldwin J."/>
            <person name="Abdouelleil A."/>
            <person name="Abdulkadir J."/>
            <person name="Abebe A."/>
            <person name="Abera B."/>
            <person name="Abreu J."/>
            <person name="Acer S.C."/>
            <person name="Aftuck L."/>
            <person name="Alexander A."/>
            <person name="An P."/>
            <person name="Anderson E."/>
            <person name="Anderson S."/>
            <person name="Arachi H."/>
            <person name="Azer M."/>
            <person name="Bachantsang P."/>
            <person name="Barry A."/>
            <person name="Bayul T."/>
            <person name="Berlin A."/>
            <person name="Bessette D."/>
            <person name="Bloom T."/>
            <person name="Blye J."/>
            <person name="Boguslavskiy L."/>
            <person name="Bonnet C."/>
            <person name="Boukhgalter B."/>
            <person name="Bourzgui I."/>
            <person name="Brown A."/>
            <person name="Cahill P."/>
            <person name="Channer S."/>
            <person name="Cheshatsang Y."/>
            <person name="Chuda L."/>
            <person name="Citroen M."/>
            <person name="Collymore A."/>
            <person name="Cooke P."/>
            <person name="Costello M."/>
            <person name="D'Aco K."/>
            <person name="Daza R."/>
            <person name="De Haan G."/>
            <person name="DeGray S."/>
            <person name="DeMaso C."/>
            <person name="Dhargay N."/>
            <person name="Dooley K."/>
            <person name="Dooley E."/>
            <person name="Doricent M."/>
            <person name="Dorje P."/>
            <person name="Dorjee K."/>
            <person name="Dupes A."/>
            <person name="Elong R."/>
            <person name="Falk J."/>
            <person name="Farina A."/>
            <person name="Faro S."/>
            <person name="Ferguson D."/>
            <person name="Fisher S."/>
            <person name="Foley C.D."/>
            <person name="Franke A."/>
            <person name="Friedrich D."/>
            <person name="Gadbois L."/>
            <person name="Gearin G."/>
            <person name="Gearin C.R."/>
            <person name="Giannoukos G."/>
            <person name="Goode T."/>
            <person name="Graham J."/>
            <person name="Grandbois E."/>
            <person name="Grewal S."/>
            <person name="Gyaltsen K."/>
            <person name="Hafez N."/>
            <person name="Hagos B."/>
            <person name="Hall J."/>
            <person name="Henson C."/>
            <person name="Hollinger A."/>
            <person name="Honan T."/>
            <person name="Huard M.D."/>
            <person name="Hughes L."/>
            <person name="Hurhula B."/>
            <person name="Husby M.E."/>
            <person name="Kamat A."/>
            <person name="Kanga B."/>
            <person name="Kashin S."/>
            <person name="Khazanovich D."/>
            <person name="Kisner P."/>
            <person name="Lance K."/>
            <person name="Lara M."/>
            <person name="Lee W."/>
            <person name="Lennon N."/>
            <person name="Letendre F."/>
            <person name="LeVine R."/>
            <person name="Lipovsky A."/>
            <person name="Liu X."/>
            <person name="Liu J."/>
            <person name="Liu S."/>
            <person name="Lokyitsang T."/>
            <person name="Lokyitsang Y."/>
            <person name="Lubonja R."/>
            <person name="Lui A."/>
            <person name="MacDonald P."/>
            <person name="Magnisalis V."/>
            <person name="Maru K."/>
            <person name="Matthews C."/>
            <person name="McCusker W."/>
            <person name="McDonough S."/>
            <person name="Mehta T."/>
            <person name="Meldrim J."/>
            <person name="Meneus L."/>
            <person name="Mihai O."/>
            <person name="Mihalev A."/>
            <person name="Mihova T."/>
            <person name="Mittelman R."/>
            <person name="Mlenga V."/>
            <person name="Montmayeur A."/>
            <person name="Mulrain L."/>
            <person name="Navidi A."/>
            <person name="Naylor J."/>
            <person name="Negash T."/>
            <person name="Nguyen T."/>
            <person name="Nguyen N."/>
            <person name="Nicol R."/>
            <person name="Norbu C."/>
            <person name="Norbu N."/>
            <person name="Novod N."/>
            <person name="O'Neill B."/>
            <person name="Osman S."/>
            <person name="Markiewicz E."/>
            <person name="Oyono O.L."/>
            <person name="Patti C."/>
            <person name="Phunkhang P."/>
            <person name="Pierre F."/>
            <person name="Priest M."/>
            <person name="Raghuraman S."/>
            <person name="Rege F."/>
            <person name="Reyes R."/>
            <person name="Rise C."/>
            <person name="Rogov P."/>
            <person name="Ross K."/>
            <person name="Ryan E."/>
            <person name="Settipalli S."/>
            <person name="Shea T."/>
            <person name="Sherpa N."/>
            <person name="Shi L."/>
            <person name="Shih D."/>
            <person name="Sparrow T."/>
            <person name="Spaulding J."/>
            <person name="Stalker J."/>
            <person name="Stange-Thomann N."/>
            <person name="Stavropoulos S."/>
            <person name="Stone C."/>
            <person name="Strader C."/>
            <person name="Tesfaye S."/>
            <person name="Thomson T."/>
            <person name="Thoulutsang Y."/>
            <person name="Thoulutsang D."/>
            <person name="Topham K."/>
            <person name="Topping I."/>
            <person name="Tsamla T."/>
            <person name="Vassiliev H."/>
            <person name="Vo A."/>
            <person name="Wangchuk T."/>
            <person name="Wangdi T."/>
            <person name="Weiand M."/>
            <person name="Wilkinson J."/>
            <person name="Wilson A."/>
            <person name="Yadav S."/>
            <person name="Young G."/>
            <person name="Yu Q."/>
            <person name="Zembek L."/>
            <person name="Zhong D."/>
            <person name="Zimmer A."/>
            <person name="Zwirko Z."/>
            <person name="Jaffe D.B."/>
            <person name="Alvarez P."/>
            <person name="Brockman W."/>
            <person name="Butler J."/>
            <person name="Chin C."/>
            <person name="Gnerre S."/>
            <person name="Grabherr M."/>
            <person name="Kleber M."/>
            <person name="Mauceli E."/>
            <person name="MacCallum I."/>
        </authorList>
    </citation>
    <scope>NUCLEOTIDE SEQUENCE [LARGE SCALE GENOMIC DNA]</scope>
    <source>
        <strain evidence="5">white501</strain>
    </source>
</reference>
<dbReference type="FunFam" id="2.130.10.10:FF:000242">
    <property type="entry name" value="WD repeat domain 19, isoform CRA_a"/>
    <property type="match status" value="1"/>
</dbReference>
<dbReference type="AlphaFoldDB" id="B4QE36"/>
<dbReference type="InterPro" id="IPR001680">
    <property type="entry name" value="WD40_rpt"/>
</dbReference>